<name>A0ABU6TC35_9FABA</name>
<evidence type="ECO:0000313" key="3">
    <source>
        <dbReference type="Proteomes" id="UP001341840"/>
    </source>
</evidence>
<feature type="region of interest" description="Disordered" evidence="1">
    <location>
        <begin position="1"/>
        <end position="34"/>
    </location>
</feature>
<dbReference type="EMBL" id="JASCZI010090768">
    <property type="protein sequence ID" value="MED6146277.1"/>
    <property type="molecule type" value="Genomic_DNA"/>
</dbReference>
<evidence type="ECO:0000313" key="2">
    <source>
        <dbReference type="EMBL" id="MED6146277.1"/>
    </source>
</evidence>
<gene>
    <name evidence="2" type="ORF">PIB30_032994</name>
</gene>
<evidence type="ECO:0000256" key="1">
    <source>
        <dbReference type="SAM" id="MobiDB-lite"/>
    </source>
</evidence>
<keyword evidence="3" id="KW-1185">Reference proteome</keyword>
<comment type="caution">
    <text evidence="2">The sequence shown here is derived from an EMBL/GenBank/DDBJ whole genome shotgun (WGS) entry which is preliminary data.</text>
</comment>
<protein>
    <submittedName>
        <fullName evidence="2">Uncharacterized protein</fullName>
    </submittedName>
</protein>
<proteinExistence type="predicted"/>
<reference evidence="2 3" key="1">
    <citation type="journal article" date="2023" name="Plants (Basel)">
        <title>Bridging the Gap: Combining Genomics and Transcriptomics Approaches to Understand Stylosanthes scabra, an Orphan Legume from the Brazilian Caatinga.</title>
        <authorList>
            <person name="Ferreira-Neto J.R.C."/>
            <person name="da Silva M.D."/>
            <person name="Binneck E."/>
            <person name="de Melo N.F."/>
            <person name="da Silva R.H."/>
            <person name="de Melo A.L.T.M."/>
            <person name="Pandolfi V."/>
            <person name="Bustamante F.O."/>
            <person name="Brasileiro-Vidal A.C."/>
            <person name="Benko-Iseppon A.M."/>
        </authorList>
    </citation>
    <scope>NUCLEOTIDE SEQUENCE [LARGE SCALE GENOMIC DNA]</scope>
    <source>
        <tissue evidence="2">Leaves</tissue>
    </source>
</reference>
<organism evidence="2 3">
    <name type="scientific">Stylosanthes scabra</name>
    <dbReference type="NCBI Taxonomy" id="79078"/>
    <lineage>
        <taxon>Eukaryota</taxon>
        <taxon>Viridiplantae</taxon>
        <taxon>Streptophyta</taxon>
        <taxon>Embryophyta</taxon>
        <taxon>Tracheophyta</taxon>
        <taxon>Spermatophyta</taxon>
        <taxon>Magnoliopsida</taxon>
        <taxon>eudicotyledons</taxon>
        <taxon>Gunneridae</taxon>
        <taxon>Pentapetalae</taxon>
        <taxon>rosids</taxon>
        <taxon>fabids</taxon>
        <taxon>Fabales</taxon>
        <taxon>Fabaceae</taxon>
        <taxon>Papilionoideae</taxon>
        <taxon>50 kb inversion clade</taxon>
        <taxon>dalbergioids sensu lato</taxon>
        <taxon>Dalbergieae</taxon>
        <taxon>Pterocarpus clade</taxon>
        <taxon>Stylosanthes</taxon>
    </lineage>
</organism>
<accession>A0ABU6TC35</accession>
<dbReference type="Proteomes" id="UP001341840">
    <property type="component" value="Unassembled WGS sequence"/>
</dbReference>
<sequence length="80" mass="9272">MLRQLSKLEPLPQKSDNIRNENPQPMDSRKLRKDIELEDGLPMIDVKRLTRALRSRTPCVNRSSGSKVIAIGSWCERRKN</sequence>